<dbReference type="InterPro" id="IPR024671">
    <property type="entry name" value="Atg22-like"/>
</dbReference>
<keyword evidence="2" id="KW-0813">Transport</keyword>
<dbReference type="PANTHER" id="PTHR23519">
    <property type="entry name" value="AUTOPHAGY-RELATED PROTEIN 22"/>
    <property type="match status" value="1"/>
</dbReference>
<proteinExistence type="predicted"/>
<feature type="transmembrane region" description="Helical" evidence="6">
    <location>
        <begin position="292"/>
        <end position="311"/>
    </location>
</feature>
<evidence type="ECO:0000256" key="5">
    <source>
        <dbReference type="ARBA" id="ARBA00023136"/>
    </source>
</evidence>
<protein>
    <recommendedName>
        <fullName evidence="7">Major facilitator superfamily (MFS) profile domain-containing protein</fullName>
    </recommendedName>
</protein>
<evidence type="ECO:0000256" key="6">
    <source>
        <dbReference type="SAM" id="Phobius"/>
    </source>
</evidence>
<feature type="transmembrane region" description="Helical" evidence="6">
    <location>
        <begin position="20"/>
        <end position="46"/>
    </location>
</feature>
<dbReference type="SUPFAM" id="SSF103473">
    <property type="entry name" value="MFS general substrate transporter"/>
    <property type="match status" value="1"/>
</dbReference>
<evidence type="ECO:0000256" key="3">
    <source>
        <dbReference type="ARBA" id="ARBA00022692"/>
    </source>
</evidence>
<feature type="transmembrane region" description="Helical" evidence="6">
    <location>
        <begin position="252"/>
        <end position="272"/>
    </location>
</feature>
<dbReference type="GO" id="GO:0022857">
    <property type="term" value="F:transmembrane transporter activity"/>
    <property type="evidence" value="ECO:0007669"/>
    <property type="project" value="InterPro"/>
</dbReference>
<comment type="subcellular location">
    <subcellularLocation>
        <location evidence="1">Endomembrane system</location>
        <topology evidence="1">Multi-pass membrane protein</topology>
    </subcellularLocation>
</comment>
<keyword evidence="3 6" id="KW-0812">Transmembrane</keyword>
<gene>
    <name evidence="8" type="ORF">BEU04_01810</name>
</gene>
<feature type="transmembrane region" description="Helical" evidence="6">
    <location>
        <begin position="88"/>
        <end position="107"/>
    </location>
</feature>
<keyword evidence="5 6" id="KW-0472">Membrane</keyword>
<keyword evidence="4 6" id="KW-1133">Transmembrane helix</keyword>
<dbReference type="GO" id="GO:0012505">
    <property type="term" value="C:endomembrane system"/>
    <property type="evidence" value="ECO:0007669"/>
    <property type="project" value="UniProtKB-SubCell"/>
</dbReference>
<feature type="transmembrane region" description="Helical" evidence="6">
    <location>
        <begin position="164"/>
        <end position="186"/>
    </location>
</feature>
<evidence type="ECO:0000256" key="2">
    <source>
        <dbReference type="ARBA" id="ARBA00022448"/>
    </source>
</evidence>
<feature type="transmembrane region" description="Helical" evidence="6">
    <location>
        <begin position="323"/>
        <end position="342"/>
    </location>
</feature>
<evidence type="ECO:0000256" key="1">
    <source>
        <dbReference type="ARBA" id="ARBA00004127"/>
    </source>
</evidence>
<feature type="transmembrane region" description="Helical" evidence="6">
    <location>
        <begin position="412"/>
        <end position="432"/>
    </location>
</feature>
<dbReference type="Gene3D" id="1.20.1250.20">
    <property type="entry name" value="MFS general substrate transporter like domains"/>
    <property type="match status" value="1"/>
</dbReference>
<evidence type="ECO:0000313" key="9">
    <source>
        <dbReference type="Proteomes" id="UP000183815"/>
    </source>
</evidence>
<reference evidence="8 9" key="1">
    <citation type="submission" date="2016-08" db="EMBL/GenBank/DDBJ databases">
        <title>New Insights into Marine Group III Euryarchaeota, from dark to light.</title>
        <authorList>
            <person name="Haro-Moreno J.M."/>
            <person name="Rodriguez-Valera F."/>
            <person name="Lopez-Garcia P."/>
            <person name="Moreira D."/>
            <person name="Martin-Cuadrado A.B."/>
        </authorList>
    </citation>
    <scope>NUCLEOTIDE SEQUENCE [LARGE SCALE GENOMIC DNA]</scope>
    <source>
        <strain evidence="8">CG-Bathy1</strain>
    </source>
</reference>
<dbReference type="InterPro" id="IPR020846">
    <property type="entry name" value="MFS_dom"/>
</dbReference>
<dbReference type="Pfam" id="PF11700">
    <property type="entry name" value="ATG22"/>
    <property type="match status" value="1"/>
</dbReference>
<feature type="transmembrane region" description="Helical" evidence="6">
    <location>
        <begin position="192"/>
        <end position="214"/>
    </location>
</feature>
<sequence length="463" mass="51807">MRSELKKRDKITAKTSWPRILSWCSYDLGNTVFSMNVVSLYLGIWIVNELGGLDKHYAYANAISMALIFMSAPFLGALSDQAKRRMPFLVVATVICVTFTALIGQSPTFLENLIQNLFNTSDTSTKIYLAMLFFIVANYFYQAGLIFYDSLLPSISTESNRGRVGGLGVGLGYFGSLFGIGSGILLLDHIGYTGMFQFSAFLFFLFAVPCFLFVKESHTPSKLEKSMLSDAFREVIHTIENVKKFPGLGRFLIGRIFYTDAINTLIIFMSIYVTNEFGFSTDTTVWYKNIQYFLLVGVLSSIASGFLWGYIVDIFGPKRTLNLVLYLWFIDFTVVIALALFDVPYADVIIWSGAFLAGISVSGLWVADRPYMLLLTPPKFVGQFYGLYSMVGRFAAIMGPLVWGVIVNELNWGRPAAVGALFVFTIIAYIILQGVDDTPRDWPPEMQVDYVVEPPRGAMGRSR</sequence>
<dbReference type="InterPro" id="IPR036259">
    <property type="entry name" value="MFS_trans_sf"/>
</dbReference>
<name>A0A1J5TU87_9ARCH</name>
<evidence type="ECO:0000259" key="7">
    <source>
        <dbReference type="PROSITE" id="PS50850"/>
    </source>
</evidence>
<organism evidence="8 9">
    <name type="scientific">Marine Group III euryarchaeote CG-Bathy1</name>
    <dbReference type="NCBI Taxonomy" id="1889001"/>
    <lineage>
        <taxon>Archaea</taxon>
        <taxon>Methanobacteriati</taxon>
        <taxon>Thermoplasmatota</taxon>
        <taxon>Thermoplasmata</taxon>
        <taxon>Candidatus Thermoprofundales</taxon>
    </lineage>
</organism>
<dbReference type="EMBL" id="MIYU01000016">
    <property type="protein sequence ID" value="OIR15662.1"/>
    <property type="molecule type" value="Genomic_DNA"/>
</dbReference>
<evidence type="ECO:0000313" key="8">
    <source>
        <dbReference type="EMBL" id="OIR15662.1"/>
    </source>
</evidence>
<comment type="caution">
    <text evidence="8">The sequence shown here is derived from an EMBL/GenBank/DDBJ whole genome shotgun (WGS) entry which is preliminary data.</text>
</comment>
<feature type="transmembrane region" description="Helical" evidence="6">
    <location>
        <begin position="58"/>
        <end position="76"/>
    </location>
</feature>
<dbReference type="Proteomes" id="UP000183815">
    <property type="component" value="Unassembled WGS sequence"/>
</dbReference>
<feature type="transmembrane region" description="Helical" evidence="6">
    <location>
        <begin position="387"/>
        <end position="406"/>
    </location>
</feature>
<feature type="domain" description="Major facilitator superfamily (MFS) profile" evidence="7">
    <location>
        <begin position="247"/>
        <end position="463"/>
    </location>
</feature>
<dbReference type="PROSITE" id="PS50850">
    <property type="entry name" value="MFS"/>
    <property type="match status" value="1"/>
</dbReference>
<accession>A0A1J5TU87</accession>
<dbReference type="PANTHER" id="PTHR23519:SF1">
    <property type="entry name" value="AUTOPHAGY-RELATED PROTEIN 22"/>
    <property type="match status" value="1"/>
</dbReference>
<dbReference type="AlphaFoldDB" id="A0A1J5TU87"/>
<dbReference type="InterPro" id="IPR050495">
    <property type="entry name" value="ATG22/LtaA_families"/>
</dbReference>
<feature type="transmembrane region" description="Helical" evidence="6">
    <location>
        <begin position="348"/>
        <end position="367"/>
    </location>
</feature>
<feature type="transmembrane region" description="Helical" evidence="6">
    <location>
        <begin position="127"/>
        <end position="152"/>
    </location>
</feature>
<evidence type="ECO:0000256" key="4">
    <source>
        <dbReference type="ARBA" id="ARBA00022989"/>
    </source>
</evidence>